<dbReference type="EMBL" id="MFSP01000036">
    <property type="protein sequence ID" value="OGI68818.1"/>
    <property type="molecule type" value="Genomic_DNA"/>
</dbReference>
<sequence length="123" mass="13398">MVRTRFARRLTVWLALASLLLAQAAVAAHVCPSMMIADSGCMGNMDTAPSDLCKAHNEVGFKLVDNYSAPSLPAAPASTLLPWPASTDVENTVRVHQRHGYYLSRVARDGAPPVFLRHQVLRT</sequence>
<dbReference type="Proteomes" id="UP000179076">
    <property type="component" value="Unassembled WGS sequence"/>
</dbReference>
<dbReference type="AlphaFoldDB" id="A0A1F6VGX2"/>
<comment type="caution">
    <text evidence="2">The sequence shown here is derived from an EMBL/GenBank/DDBJ whole genome shotgun (WGS) entry which is preliminary data.</text>
</comment>
<feature type="chain" id="PRO_5009527248" evidence="1">
    <location>
        <begin position="28"/>
        <end position="123"/>
    </location>
</feature>
<accession>A0A1F6VGX2</accession>
<protein>
    <submittedName>
        <fullName evidence="2">Uncharacterized protein</fullName>
    </submittedName>
</protein>
<proteinExistence type="predicted"/>
<keyword evidence="1" id="KW-0732">Signal</keyword>
<organism evidence="2 3">
    <name type="scientific">Candidatus Muproteobacteria bacterium RBG_16_60_9</name>
    <dbReference type="NCBI Taxonomy" id="1817755"/>
    <lineage>
        <taxon>Bacteria</taxon>
        <taxon>Pseudomonadati</taxon>
        <taxon>Pseudomonadota</taxon>
        <taxon>Candidatus Muproteobacteria</taxon>
    </lineage>
</organism>
<evidence type="ECO:0000313" key="3">
    <source>
        <dbReference type="Proteomes" id="UP000179076"/>
    </source>
</evidence>
<name>A0A1F6VGX2_9PROT</name>
<evidence type="ECO:0000313" key="2">
    <source>
        <dbReference type="EMBL" id="OGI68818.1"/>
    </source>
</evidence>
<evidence type="ECO:0000256" key="1">
    <source>
        <dbReference type="SAM" id="SignalP"/>
    </source>
</evidence>
<reference evidence="2 3" key="1">
    <citation type="journal article" date="2016" name="Nat. Commun.">
        <title>Thousands of microbial genomes shed light on interconnected biogeochemical processes in an aquifer system.</title>
        <authorList>
            <person name="Anantharaman K."/>
            <person name="Brown C.T."/>
            <person name="Hug L.A."/>
            <person name="Sharon I."/>
            <person name="Castelle C.J."/>
            <person name="Probst A.J."/>
            <person name="Thomas B.C."/>
            <person name="Singh A."/>
            <person name="Wilkins M.J."/>
            <person name="Karaoz U."/>
            <person name="Brodie E.L."/>
            <person name="Williams K.H."/>
            <person name="Hubbard S.S."/>
            <person name="Banfield J.F."/>
        </authorList>
    </citation>
    <scope>NUCLEOTIDE SEQUENCE [LARGE SCALE GENOMIC DNA]</scope>
</reference>
<feature type="signal peptide" evidence="1">
    <location>
        <begin position="1"/>
        <end position="27"/>
    </location>
</feature>
<gene>
    <name evidence="2" type="ORF">A2W18_10195</name>
</gene>